<accession>A0ABD0NGI9</accession>
<feature type="compositionally biased region" description="Acidic residues" evidence="1">
    <location>
        <begin position="31"/>
        <end position="51"/>
    </location>
</feature>
<evidence type="ECO:0000256" key="1">
    <source>
        <dbReference type="SAM" id="MobiDB-lite"/>
    </source>
</evidence>
<dbReference type="AlphaFoldDB" id="A0ABD0NGI9"/>
<dbReference type="EMBL" id="JAMKFB020000022">
    <property type="protein sequence ID" value="KAL0160216.1"/>
    <property type="molecule type" value="Genomic_DNA"/>
</dbReference>
<dbReference type="Proteomes" id="UP001529510">
    <property type="component" value="Unassembled WGS sequence"/>
</dbReference>
<gene>
    <name evidence="2" type="ORF">M9458_043941</name>
</gene>
<feature type="non-terminal residue" evidence="2">
    <location>
        <position position="86"/>
    </location>
</feature>
<reference evidence="2 3" key="1">
    <citation type="submission" date="2024-05" db="EMBL/GenBank/DDBJ databases">
        <title>Genome sequencing and assembly of Indian major carp, Cirrhinus mrigala (Hamilton, 1822).</title>
        <authorList>
            <person name="Mohindra V."/>
            <person name="Chowdhury L.M."/>
            <person name="Lal K."/>
            <person name="Jena J.K."/>
        </authorList>
    </citation>
    <scope>NUCLEOTIDE SEQUENCE [LARGE SCALE GENOMIC DNA]</scope>
    <source>
        <strain evidence="2">CM1030</strain>
        <tissue evidence="2">Blood</tissue>
    </source>
</reference>
<name>A0ABD0NGI9_CIRMR</name>
<proteinExistence type="predicted"/>
<organism evidence="2 3">
    <name type="scientific">Cirrhinus mrigala</name>
    <name type="common">Mrigala</name>
    <dbReference type="NCBI Taxonomy" id="683832"/>
    <lineage>
        <taxon>Eukaryota</taxon>
        <taxon>Metazoa</taxon>
        <taxon>Chordata</taxon>
        <taxon>Craniata</taxon>
        <taxon>Vertebrata</taxon>
        <taxon>Euteleostomi</taxon>
        <taxon>Actinopterygii</taxon>
        <taxon>Neopterygii</taxon>
        <taxon>Teleostei</taxon>
        <taxon>Ostariophysi</taxon>
        <taxon>Cypriniformes</taxon>
        <taxon>Cyprinidae</taxon>
        <taxon>Labeoninae</taxon>
        <taxon>Labeonini</taxon>
        <taxon>Cirrhinus</taxon>
    </lineage>
</organism>
<feature type="region of interest" description="Disordered" evidence="1">
    <location>
        <begin position="1"/>
        <end position="86"/>
    </location>
</feature>
<keyword evidence="3" id="KW-1185">Reference proteome</keyword>
<evidence type="ECO:0000313" key="2">
    <source>
        <dbReference type="EMBL" id="KAL0160216.1"/>
    </source>
</evidence>
<sequence>MADGEVVNGSADKQEVASSAKKSGRASLLDSGEDFTMLDDVEDDVDDDLPPLEDAGGGKKTVSPAKDATKADQTPSIEQDEWLDVL</sequence>
<comment type="caution">
    <text evidence="2">The sequence shown here is derived from an EMBL/GenBank/DDBJ whole genome shotgun (WGS) entry which is preliminary data.</text>
</comment>
<evidence type="ECO:0000313" key="3">
    <source>
        <dbReference type="Proteomes" id="UP001529510"/>
    </source>
</evidence>
<protein>
    <submittedName>
        <fullName evidence="2">Uncharacterized protein</fullName>
    </submittedName>
</protein>